<name>A0A844QBW9_9HYPH</name>
<keyword evidence="2" id="KW-0378">Hydrolase</keyword>
<sequence length="245" mass="26672">MSRTVLNGMVVDSFDVDKSPSNGVVVFLNGFPGAIGPLPAVLSGLGNGYTVIAPQYPGTYDSSGEHTLIGTATALVELFDWIADQKMDSSTDGIRVIAHSFGAFHLLNAMRKKHQKHISKILLLAPILNYATEPDAGIREELLPHLKDVIESRPHTYRVGAMNEWEMAARGEPLFDLAANWSGKVFIGFGTEDDTFDPEVFERNSAATIERLIGCRNTVVQSVAGAGHGMHEIIPYLAILDEFYA</sequence>
<dbReference type="InterPro" id="IPR029058">
    <property type="entry name" value="AB_hydrolase_fold"/>
</dbReference>
<keyword evidence="3" id="KW-1185">Reference proteome</keyword>
<dbReference type="InterPro" id="IPR000073">
    <property type="entry name" value="AB_hydrolase_1"/>
</dbReference>
<comment type="caution">
    <text evidence="2">The sequence shown here is derived from an EMBL/GenBank/DDBJ whole genome shotgun (WGS) entry which is preliminary data.</text>
</comment>
<dbReference type="SUPFAM" id="SSF53474">
    <property type="entry name" value="alpha/beta-Hydrolases"/>
    <property type="match status" value="1"/>
</dbReference>
<evidence type="ECO:0000313" key="2">
    <source>
        <dbReference type="EMBL" id="MVA95653.1"/>
    </source>
</evidence>
<feature type="domain" description="AB hydrolase-1" evidence="1">
    <location>
        <begin position="25"/>
        <end position="202"/>
    </location>
</feature>
<dbReference type="GO" id="GO:0016787">
    <property type="term" value="F:hydrolase activity"/>
    <property type="evidence" value="ECO:0007669"/>
    <property type="project" value="UniProtKB-KW"/>
</dbReference>
<dbReference type="Proteomes" id="UP000463224">
    <property type="component" value="Unassembled WGS sequence"/>
</dbReference>
<dbReference type="EMBL" id="WPHG01000001">
    <property type="protein sequence ID" value="MVA95653.1"/>
    <property type="molecule type" value="Genomic_DNA"/>
</dbReference>
<evidence type="ECO:0000259" key="1">
    <source>
        <dbReference type="Pfam" id="PF12697"/>
    </source>
</evidence>
<dbReference type="RefSeq" id="WP_156710552.1">
    <property type="nucleotide sequence ID" value="NZ_WPHG01000001.1"/>
</dbReference>
<evidence type="ECO:0000313" key="3">
    <source>
        <dbReference type="Proteomes" id="UP000463224"/>
    </source>
</evidence>
<proteinExistence type="predicted"/>
<dbReference type="AlphaFoldDB" id="A0A844QBW9"/>
<protein>
    <submittedName>
        <fullName evidence="2">Alpha/beta fold hydrolase</fullName>
    </submittedName>
</protein>
<dbReference type="Gene3D" id="3.40.50.1820">
    <property type="entry name" value="alpha/beta hydrolase"/>
    <property type="match status" value="1"/>
</dbReference>
<organism evidence="2 3">
    <name type="scientific">Nitratireductor arenosus</name>
    <dbReference type="NCBI Taxonomy" id="2682096"/>
    <lineage>
        <taxon>Bacteria</taxon>
        <taxon>Pseudomonadati</taxon>
        <taxon>Pseudomonadota</taxon>
        <taxon>Alphaproteobacteria</taxon>
        <taxon>Hyphomicrobiales</taxon>
        <taxon>Phyllobacteriaceae</taxon>
        <taxon>Nitratireductor</taxon>
    </lineage>
</organism>
<gene>
    <name evidence="2" type="ORF">GN330_00090</name>
</gene>
<accession>A0A844QBW9</accession>
<reference evidence="2 3" key="1">
    <citation type="submission" date="2019-12" db="EMBL/GenBank/DDBJ databases">
        <title>Nitratireductor arenosus sp. nov., Isolated from sea sand, Jeju island, South Korea.</title>
        <authorList>
            <person name="Kim W."/>
        </authorList>
    </citation>
    <scope>NUCLEOTIDE SEQUENCE [LARGE SCALE GENOMIC DNA]</scope>
    <source>
        <strain evidence="2 3">CAU 1489</strain>
    </source>
</reference>
<dbReference type="Pfam" id="PF12697">
    <property type="entry name" value="Abhydrolase_6"/>
    <property type="match status" value="1"/>
</dbReference>